<dbReference type="PANTHER" id="PTHR42732">
    <property type="entry name" value="BETA-GALACTOSIDASE"/>
    <property type="match status" value="1"/>
</dbReference>
<dbReference type="InterPro" id="IPR051913">
    <property type="entry name" value="GH2_Domain-Containing"/>
</dbReference>
<comment type="caution">
    <text evidence="1">The sequence shown here is derived from an EMBL/GenBank/DDBJ whole genome shotgun (WGS) entry which is preliminary data.</text>
</comment>
<dbReference type="STRING" id="100816.A0A175WBM5"/>
<dbReference type="OrthoDB" id="408320at2759"/>
<name>A0A175WBM5_9PEZI</name>
<organism evidence="1 2">
    <name type="scientific">Madurella mycetomatis</name>
    <dbReference type="NCBI Taxonomy" id="100816"/>
    <lineage>
        <taxon>Eukaryota</taxon>
        <taxon>Fungi</taxon>
        <taxon>Dikarya</taxon>
        <taxon>Ascomycota</taxon>
        <taxon>Pezizomycotina</taxon>
        <taxon>Sordariomycetes</taxon>
        <taxon>Sordariomycetidae</taxon>
        <taxon>Sordariales</taxon>
        <taxon>Sordariales incertae sedis</taxon>
        <taxon>Madurella</taxon>
    </lineage>
</organism>
<accession>A0A175WBM5</accession>
<evidence type="ECO:0000313" key="1">
    <source>
        <dbReference type="EMBL" id="KXX81015.1"/>
    </source>
</evidence>
<protein>
    <submittedName>
        <fullName evidence="1">Beta-galactosidase</fullName>
    </submittedName>
</protein>
<dbReference type="InterPro" id="IPR036156">
    <property type="entry name" value="Beta-gal/glucu_dom_sf"/>
</dbReference>
<dbReference type="AlphaFoldDB" id="A0A175WBM5"/>
<dbReference type="InterPro" id="IPR017853">
    <property type="entry name" value="GH"/>
</dbReference>
<dbReference type="VEuPathDB" id="FungiDB:MMYC01_202159"/>
<keyword evidence="2" id="KW-1185">Reference proteome</keyword>
<dbReference type="SUPFAM" id="SSF49303">
    <property type="entry name" value="beta-Galactosidase/glucuronidase domain"/>
    <property type="match status" value="1"/>
</dbReference>
<dbReference type="PANTHER" id="PTHR42732:SF2">
    <property type="entry name" value="BETA-MANNOSIDASE"/>
    <property type="match status" value="1"/>
</dbReference>
<proteinExistence type="predicted"/>
<dbReference type="SUPFAM" id="SSF51445">
    <property type="entry name" value="(Trans)glycosidases"/>
    <property type="match status" value="1"/>
</dbReference>
<gene>
    <name evidence="1" type="ORF">MMYC01_202159</name>
</gene>
<evidence type="ECO:0000313" key="2">
    <source>
        <dbReference type="Proteomes" id="UP000078237"/>
    </source>
</evidence>
<sequence length="294" mass="33092">MFDPTDDQNIPQAKQAKRLSHIFHMPCSGIWQTVWLESVPKNHISDLNIAADIHGNVTVAVHSSTTERTPVEIYIAGTGGEVIAQQQHTPESPTLYNITVNMGDDEVKSYTGFRTISSGVVNGVKRPLLNGEFLLARQHLHPPTPEAMIYDLEVIKSLDNHHYAEPHCGTPWHSQPNAPYDANRIGLQGEFGRIGLRPADENLRPIEGAIRTINETYEIHAGIEPFHYRAHVLLDLLRQQVERYACSGAVYTQTTDVEGEVNGLMTYDRRVVRVDVEKWKEDIRALYDAAKRRG</sequence>
<dbReference type="EMBL" id="LCTW02000044">
    <property type="protein sequence ID" value="KXX81015.1"/>
    <property type="molecule type" value="Genomic_DNA"/>
</dbReference>
<reference evidence="1 2" key="1">
    <citation type="journal article" date="2016" name="Genome Announc.">
        <title>Genome Sequence of Madurella mycetomatis mm55, Isolated from a Human Mycetoma Case in Sudan.</title>
        <authorList>
            <person name="Smit S."/>
            <person name="Derks M.F."/>
            <person name="Bervoets S."/>
            <person name="Fahal A."/>
            <person name="van Leeuwen W."/>
            <person name="van Belkum A."/>
            <person name="van de Sande W.W."/>
        </authorList>
    </citation>
    <scope>NUCLEOTIDE SEQUENCE [LARGE SCALE GENOMIC DNA]</scope>
    <source>
        <strain evidence="2">mm55</strain>
    </source>
</reference>
<dbReference type="Proteomes" id="UP000078237">
    <property type="component" value="Unassembled WGS sequence"/>
</dbReference>